<evidence type="ECO:0000313" key="3">
    <source>
        <dbReference type="Proteomes" id="UP001597260"/>
    </source>
</evidence>
<evidence type="ECO:0000256" key="1">
    <source>
        <dbReference type="SAM" id="SignalP"/>
    </source>
</evidence>
<dbReference type="PROSITE" id="PS51257">
    <property type="entry name" value="PROKAR_LIPOPROTEIN"/>
    <property type="match status" value="1"/>
</dbReference>
<dbReference type="EMBL" id="JBHTMP010000107">
    <property type="protein sequence ID" value="MFD1325963.1"/>
    <property type="molecule type" value="Genomic_DNA"/>
</dbReference>
<organism evidence="2 3">
    <name type="scientific">Micromonospora sonneratiae</name>
    <dbReference type="NCBI Taxonomy" id="1184706"/>
    <lineage>
        <taxon>Bacteria</taxon>
        <taxon>Bacillati</taxon>
        <taxon>Actinomycetota</taxon>
        <taxon>Actinomycetes</taxon>
        <taxon>Micromonosporales</taxon>
        <taxon>Micromonosporaceae</taxon>
        <taxon>Micromonospora</taxon>
    </lineage>
</organism>
<gene>
    <name evidence="2" type="ORF">ACFQ4H_33280</name>
</gene>
<proteinExistence type="predicted"/>
<reference evidence="3" key="1">
    <citation type="journal article" date="2019" name="Int. J. Syst. Evol. Microbiol.">
        <title>The Global Catalogue of Microorganisms (GCM) 10K type strain sequencing project: providing services to taxonomists for standard genome sequencing and annotation.</title>
        <authorList>
            <consortium name="The Broad Institute Genomics Platform"/>
            <consortium name="The Broad Institute Genome Sequencing Center for Infectious Disease"/>
            <person name="Wu L."/>
            <person name="Ma J."/>
        </authorList>
    </citation>
    <scope>NUCLEOTIDE SEQUENCE [LARGE SCALE GENOMIC DNA]</scope>
    <source>
        <strain evidence="3">JCM 31037</strain>
    </source>
</reference>
<accession>A0ABW3YQ16</accession>
<feature type="signal peptide" evidence="1">
    <location>
        <begin position="1"/>
        <end position="30"/>
    </location>
</feature>
<dbReference type="RefSeq" id="WP_377578990.1">
    <property type="nucleotide sequence ID" value="NZ_JBHTMP010000107.1"/>
</dbReference>
<protein>
    <submittedName>
        <fullName evidence="2">Uncharacterized protein</fullName>
    </submittedName>
</protein>
<keyword evidence="1" id="KW-0732">Signal</keyword>
<name>A0ABW3YQ16_9ACTN</name>
<keyword evidence="3" id="KW-1185">Reference proteome</keyword>
<sequence>MIRRAFPLTPSLRRTAGLVAGLALGVAVLAGCSSDGASTDCGIDACTVTFSQGVEASASVLGVEAKLVGVQDDKATIEIAGERLTLTVGQQGTEVGGLMVTLESVTNDQAVVRISRN</sequence>
<comment type="caution">
    <text evidence="2">The sequence shown here is derived from an EMBL/GenBank/DDBJ whole genome shotgun (WGS) entry which is preliminary data.</text>
</comment>
<evidence type="ECO:0000313" key="2">
    <source>
        <dbReference type="EMBL" id="MFD1325963.1"/>
    </source>
</evidence>
<dbReference type="Proteomes" id="UP001597260">
    <property type="component" value="Unassembled WGS sequence"/>
</dbReference>
<feature type="chain" id="PRO_5046125938" evidence="1">
    <location>
        <begin position="31"/>
        <end position="117"/>
    </location>
</feature>